<organism evidence="6 7">
    <name type="scientific">Agreia bicolorata</name>
    <dbReference type="NCBI Taxonomy" id="110935"/>
    <lineage>
        <taxon>Bacteria</taxon>
        <taxon>Bacillati</taxon>
        <taxon>Actinomycetota</taxon>
        <taxon>Actinomycetes</taxon>
        <taxon>Micrococcales</taxon>
        <taxon>Microbacteriaceae</taxon>
        <taxon>Agreia</taxon>
    </lineage>
</organism>
<evidence type="ECO:0000313" key="6">
    <source>
        <dbReference type="EMBL" id="KJC65436.1"/>
    </source>
</evidence>
<comment type="catalytic activity">
    <reaction evidence="4">
        <text>holo-[ACP] + malonyl-CoA = malonyl-[ACP] + CoA</text>
        <dbReference type="Rhea" id="RHEA:41792"/>
        <dbReference type="Rhea" id="RHEA-COMP:9623"/>
        <dbReference type="Rhea" id="RHEA-COMP:9685"/>
        <dbReference type="ChEBI" id="CHEBI:57287"/>
        <dbReference type="ChEBI" id="CHEBI:57384"/>
        <dbReference type="ChEBI" id="CHEBI:64479"/>
        <dbReference type="ChEBI" id="CHEBI:78449"/>
        <dbReference type="EC" id="2.3.1.39"/>
    </reaction>
</comment>
<evidence type="ECO:0000259" key="5">
    <source>
        <dbReference type="SMART" id="SM00827"/>
    </source>
</evidence>
<protein>
    <recommendedName>
        <fullName evidence="1">[acyl-carrier-protein] S-malonyltransferase</fullName>
        <ecNumber evidence="1">2.3.1.39</ecNumber>
    </recommendedName>
</protein>
<reference evidence="6 7" key="1">
    <citation type="journal article" date="2001" name="Int. J. Syst. Evol. Microbiol.">
        <title>Agreia bicolorata gen. nov., sp. nov., to accommodate actinobacteria isolated from narrow reed grass infected by the nematode Heteroanguina graminophila.</title>
        <authorList>
            <person name="Evtushenko L.I."/>
            <person name="Dorofeeva L.V."/>
            <person name="Dobrovolskaya T.G."/>
            <person name="Streshinskaya G.M."/>
            <person name="Subbotin S.A."/>
            <person name="Tiedje J.M."/>
        </authorList>
    </citation>
    <scope>NUCLEOTIDE SEQUENCE [LARGE SCALE GENOMIC DNA]</scope>
    <source>
        <strain evidence="6 7">VKM Ac-1804</strain>
    </source>
</reference>
<dbReference type="Proteomes" id="UP000032503">
    <property type="component" value="Unassembled WGS sequence"/>
</dbReference>
<dbReference type="PANTHER" id="PTHR42681:SF1">
    <property type="entry name" value="MALONYL-COA-ACYL CARRIER PROTEIN TRANSACYLASE, MITOCHONDRIAL"/>
    <property type="match status" value="1"/>
</dbReference>
<evidence type="ECO:0000256" key="2">
    <source>
        <dbReference type="ARBA" id="ARBA00022679"/>
    </source>
</evidence>
<dbReference type="InterPro" id="IPR001227">
    <property type="entry name" value="Ac_transferase_dom_sf"/>
</dbReference>
<dbReference type="InterPro" id="IPR050858">
    <property type="entry name" value="Mal-CoA-ACP_Trans/PKS_FabD"/>
</dbReference>
<dbReference type="EC" id="2.3.1.39" evidence="1"/>
<keyword evidence="3" id="KW-0012">Acyltransferase</keyword>
<dbReference type="Gene3D" id="3.30.70.250">
    <property type="entry name" value="Malonyl-CoA ACP transacylase, ACP-binding"/>
    <property type="match status" value="1"/>
</dbReference>
<dbReference type="InterPro" id="IPR016035">
    <property type="entry name" value="Acyl_Trfase/lysoPLipase"/>
</dbReference>
<dbReference type="PANTHER" id="PTHR42681">
    <property type="entry name" value="MALONYL-COA-ACYL CARRIER PROTEIN TRANSACYLASE, MITOCHONDRIAL"/>
    <property type="match status" value="1"/>
</dbReference>
<evidence type="ECO:0000313" key="7">
    <source>
        <dbReference type="Proteomes" id="UP000032503"/>
    </source>
</evidence>
<dbReference type="Pfam" id="PF00698">
    <property type="entry name" value="Acyl_transf_1"/>
    <property type="match status" value="1"/>
</dbReference>
<dbReference type="RefSeq" id="WP_044438517.1">
    <property type="nucleotide sequence ID" value="NZ_JYFC01000001.1"/>
</dbReference>
<feature type="domain" description="Malonyl-CoA:ACP transacylase (MAT)" evidence="5">
    <location>
        <begin position="14"/>
        <end position="308"/>
    </location>
</feature>
<name>A0ABR5CIQ1_9MICO</name>
<keyword evidence="2" id="KW-0808">Transferase</keyword>
<dbReference type="SUPFAM" id="SSF55048">
    <property type="entry name" value="Probable ACP-binding domain of malonyl-CoA ACP transacylase"/>
    <property type="match status" value="1"/>
</dbReference>
<gene>
    <name evidence="6" type="ORF">TZ00_00715</name>
</gene>
<dbReference type="EMBL" id="JYFC01000001">
    <property type="protein sequence ID" value="KJC65436.1"/>
    <property type="molecule type" value="Genomic_DNA"/>
</dbReference>
<comment type="caution">
    <text evidence="6">The sequence shown here is derived from an EMBL/GenBank/DDBJ whole genome shotgun (WGS) entry which is preliminary data.</text>
</comment>
<sequence>MIDDAHTEGQSIGLFPGQGSQFVGMGATLARRFSEADAVFDEASEAISTDVRALCWRSSMAELSLTENAQVAISVCSIAAWRVWKTRGEAGVPMTVAGHSVGALPAAIASGSLALADGLRLVSTRARLMARVPRTGSMLAVSVTSDVMLQDVLANAAQFSLDVAARNGSRQVVLSGAIPGINAAKEHFGARSRVLDVSNGFHSRLMDEVVEEWSDAVAEARFNDGDGPSYVASTTGEIASGSRDVRADLTAGLRHTVRWDLVIGDGARDRWITFGTGGALARFGRGMISSDAITNVDDKYVERVPHAG</sequence>
<accession>A0ABR5CIQ1</accession>
<evidence type="ECO:0000256" key="1">
    <source>
        <dbReference type="ARBA" id="ARBA00013258"/>
    </source>
</evidence>
<evidence type="ECO:0000256" key="3">
    <source>
        <dbReference type="ARBA" id="ARBA00023315"/>
    </source>
</evidence>
<dbReference type="SUPFAM" id="SSF52151">
    <property type="entry name" value="FabD/lysophospholipase-like"/>
    <property type="match status" value="1"/>
</dbReference>
<proteinExistence type="predicted"/>
<dbReference type="SMART" id="SM00827">
    <property type="entry name" value="PKS_AT"/>
    <property type="match status" value="1"/>
</dbReference>
<dbReference type="InterPro" id="IPR014043">
    <property type="entry name" value="Acyl_transferase_dom"/>
</dbReference>
<dbReference type="Gene3D" id="3.40.366.10">
    <property type="entry name" value="Malonyl-Coenzyme A Acyl Carrier Protein, domain 2"/>
    <property type="match status" value="1"/>
</dbReference>
<keyword evidence="7" id="KW-1185">Reference proteome</keyword>
<evidence type="ECO:0000256" key="4">
    <source>
        <dbReference type="ARBA" id="ARBA00048462"/>
    </source>
</evidence>
<dbReference type="InterPro" id="IPR016036">
    <property type="entry name" value="Malonyl_transacylase_ACP-bd"/>
</dbReference>